<dbReference type="GO" id="GO:0003677">
    <property type="term" value="F:DNA binding"/>
    <property type="evidence" value="ECO:0007669"/>
    <property type="project" value="UniProtKB-KW"/>
</dbReference>
<dbReference type="RefSeq" id="WP_144850645.1">
    <property type="nucleotide sequence ID" value="NZ_VMRJ01000004.1"/>
</dbReference>
<dbReference type="InterPro" id="IPR019756">
    <property type="entry name" value="Pept_S26A_signal_pept_1_Ser-AS"/>
</dbReference>
<dbReference type="InterPro" id="IPR015927">
    <property type="entry name" value="Peptidase_S24_S26A/B/C"/>
</dbReference>
<evidence type="ECO:0000256" key="1">
    <source>
        <dbReference type="ARBA" id="ARBA00022670"/>
    </source>
</evidence>
<evidence type="ECO:0000256" key="5">
    <source>
        <dbReference type="ARBA" id="ARBA00023163"/>
    </source>
</evidence>
<keyword evidence="6" id="KW-0175">Coiled coil</keyword>
<evidence type="ECO:0000256" key="3">
    <source>
        <dbReference type="ARBA" id="ARBA00023015"/>
    </source>
</evidence>
<evidence type="ECO:0000313" key="8">
    <source>
        <dbReference type="EMBL" id="TVT39610.1"/>
    </source>
</evidence>
<dbReference type="PROSITE" id="PS00501">
    <property type="entry name" value="SPASE_I_1"/>
    <property type="match status" value="1"/>
</dbReference>
<sequence length="285" mass="32378">MSEEESSVYQRLNFLVDSLESGNQADFARRIGVRSGVVGDMFGKRRNKPSFDVLAKIATAYPQLRVEWLLSGEGEMLKSDGSPNTSSLHSAEAGTEPRIIAIAEGDNTAAPLYNIRTAANYRGDGLSQERPEPDGVISLPRWLLRNGNYAVFPVVGDSMEPTFYARDYVLCRFLPKPEWDDLREDQVAVIVSESRGLQLKRLTFRMGEGYVRCKSDNRQHPYYQLDLDDVLEVWRFEWRITSSAHNPTEGLSERVSTVEDTLEDMRALLEQVLDKKELLRLERPS</sequence>
<evidence type="ECO:0000256" key="6">
    <source>
        <dbReference type="SAM" id="Coils"/>
    </source>
</evidence>
<keyword evidence="1" id="KW-0645">Protease</keyword>
<keyword evidence="2" id="KW-0378">Hydrolase</keyword>
<dbReference type="GO" id="GO:0006508">
    <property type="term" value="P:proteolysis"/>
    <property type="evidence" value="ECO:0007669"/>
    <property type="project" value="UniProtKB-KW"/>
</dbReference>
<keyword evidence="5" id="KW-0804">Transcription</keyword>
<dbReference type="GO" id="GO:0004252">
    <property type="term" value="F:serine-type endopeptidase activity"/>
    <property type="evidence" value="ECO:0007669"/>
    <property type="project" value="InterPro"/>
</dbReference>
<comment type="caution">
    <text evidence="8">The sequence shown here is derived from an EMBL/GenBank/DDBJ whole genome shotgun (WGS) entry which is preliminary data.</text>
</comment>
<dbReference type="InterPro" id="IPR036286">
    <property type="entry name" value="LexA/Signal_pep-like_sf"/>
</dbReference>
<dbReference type="InterPro" id="IPR010982">
    <property type="entry name" value="Lambda_DNA-bd_dom_sf"/>
</dbReference>
<organism evidence="8 9">
    <name type="scientific">Hymenobacter setariae</name>
    <dbReference type="NCBI Taxonomy" id="2594794"/>
    <lineage>
        <taxon>Bacteria</taxon>
        <taxon>Pseudomonadati</taxon>
        <taxon>Bacteroidota</taxon>
        <taxon>Cytophagia</taxon>
        <taxon>Cytophagales</taxon>
        <taxon>Hymenobacteraceae</taxon>
        <taxon>Hymenobacter</taxon>
    </lineage>
</organism>
<dbReference type="CDD" id="cd00093">
    <property type="entry name" value="HTH_XRE"/>
    <property type="match status" value="1"/>
</dbReference>
<accession>A0A558BSW0</accession>
<feature type="domain" description="Peptidase S24/S26A/S26B/S26C" evidence="7">
    <location>
        <begin position="134"/>
        <end position="228"/>
    </location>
</feature>
<evidence type="ECO:0000256" key="4">
    <source>
        <dbReference type="ARBA" id="ARBA00023125"/>
    </source>
</evidence>
<proteinExistence type="predicted"/>
<dbReference type="AlphaFoldDB" id="A0A558BSW0"/>
<feature type="coiled-coil region" evidence="6">
    <location>
        <begin position="255"/>
        <end position="282"/>
    </location>
</feature>
<dbReference type="EMBL" id="VMRJ01000004">
    <property type="protein sequence ID" value="TVT39610.1"/>
    <property type="molecule type" value="Genomic_DNA"/>
</dbReference>
<dbReference type="Proteomes" id="UP000317624">
    <property type="component" value="Unassembled WGS sequence"/>
</dbReference>
<dbReference type="OrthoDB" id="1467636at2"/>
<dbReference type="PANTHER" id="PTHR40661:SF1">
    <property type="entry name" value="HTH CRO_C1-TYPE DOMAIN-CONTAINING PROTEIN"/>
    <property type="match status" value="1"/>
</dbReference>
<gene>
    <name evidence="8" type="ORF">FNT36_18385</name>
</gene>
<evidence type="ECO:0000313" key="9">
    <source>
        <dbReference type="Proteomes" id="UP000317624"/>
    </source>
</evidence>
<dbReference type="Pfam" id="PF00717">
    <property type="entry name" value="Peptidase_S24"/>
    <property type="match status" value="1"/>
</dbReference>
<dbReference type="PANTHER" id="PTHR40661">
    <property type="match status" value="1"/>
</dbReference>
<dbReference type="GO" id="GO:0016020">
    <property type="term" value="C:membrane"/>
    <property type="evidence" value="ECO:0007669"/>
    <property type="project" value="InterPro"/>
</dbReference>
<dbReference type="SUPFAM" id="SSF51306">
    <property type="entry name" value="LexA/Signal peptidase"/>
    <property type="match status" value="1"/>
</dbReference>
<keyword evidence="9" id="KW-1185">Reference proteome</keyword>
<reference evidence="8 9" key="1">
    <citation type="submission" date="2019-07" db="EMBL/GenBank/DDBJ databases">
        <title>Hymenobacter sp. straun FUR1 Genome sequencing and assembly.</title>
        <authorList>
            <person name="Chhetri G."/>
        </authorList>
    </citation>
    <scope>NUCLEOTIDE SEQUENCE [LARGE SCALE GENOMIC DNA]</scope>
    <source>
        <strain evidence="8 9">Fur1</strain>
    </source>
</reference>
<dbReference type="Gene3D" id="2.10.109.10">
    <property type="entry name" value="Umud Fragment, subunit A"/>
    <property type="match status" value="1"/>
</dbReference>
<keyword evidence="4" id="KW-0238">DNA-binding</keyword>
<keyword evidence="3" id="KW-0805">Transcription regulation</keyword>
<dbReference type="Gene3D" id="1.10.260.40">
    <property type="entry name" value="lambda repressor-like DNA-binding domains"/>
    <property type="match status" value="1"/>
</dbReference>
<dbReference type="InterPro" id="IPR001387">
    <property type="entry name" value="Cro/C1-type_HTH"/>
</dbReference>
<dbReference type="CDD" id="cd06462">
    <property type="entry name" value="Peptidase_S24_S26"/>
    <property type="match status" value="1"/>
</dbReference>
<name>A0A558BSW0_9BACT</name>
<evidence type="ECO:0000259" key="7">
    <source>
        <dbReference type="Pfam" id="PF00717"/>
    </source>
</evidence>
<evidence type="ECO:0000256" key="2">
    <source>
        <dbReference type="ARBA" id="ARBA00022801"/>
    </source>
</evidence>
<protein>
    <recommendedName>
        <fullName evidence="7">Peptidase S24/S26A/S26B/S26C domain-containing protein</fullName>
    </recommendedName>
</protein>